<reference evidence="1 2" key="1">
    <citation type="submission" date="2020-06" db="EMBL/GenBank/DDBJ databases">
        <title>Reclassification of Facklamia ignava, Facklamia soureckii and Facklami tabacinasalis as Falseniella iganva gen. nov., comb. nov., Hutsoniella ignava gen. nov., comb. nov., and Ruoffia tabacinasalis gen. nov., comb. nov and description of Ruoffia haltotolerans sp. nov., isolated from hypersaline Inland Sea of Qatar.</title>
        <authorList>
            <person name="Fotedar R."/>
            <person name="Sankaranarayanan K."/>
            <person name="Lawson P."/>
            <person name="Caldwell M."/>
            <person name="Zeyara A."/>
            <person name="Al Malki A."/>
            <person name="Ali M."/>
        </authorList>
    </citation>
    <scope>NUCLEOTIDE SEQUENCE [LARGE SCALE GENOMIC DNA]</scope>
    <source>
        <strain evidence="1 2">INB8</strain>
    </source>
</reference>
<protein>
    <submittedName>
        <fullName evidence="1">Uncharacterized protein</fullName>
    </submittedName>
</protein>
<evidence type="ECO:0000313" key="2">
    <source>
        <dbReference type="Proteomes" id="UP000571018"/>
    </source>
</evidence>
<dbReference type="AlphaFoldDB" id="A0A839A7M5"/>
<gene>
    <name evidence="1" type="ORF">HW423_08010</name>
</gene>
<organism evidence="1 2">
    <name type="scientific">Ruoffia halotolerans</name>
    <dbReference type="NCBI Taxonomy" id="2748684"/>
    <lineage>
        <taxon>Bacteria</taxon>
        <taxon>Bacillati</taxon>
        <taxon>Bacillota</taxon>
        <taxon>Bacilli</taxon>
        <taxon>Lactobacillales</taxon>
        <taxon>Aerococcaceae</taxon>
        <taxon>Ruoffia</taxon>
    </lineage>
</organism>
<proteinExistence type="predicted"/>
<comment type="caution">
    <text evidence="1">The sequence shown here is derived from an EMBL/GenBank/DDBJ whole genome shotgun (WGS) entry which is preliminary data.</text>
</comment>
<sequence length="69" mass="7922">MGDKDEKIGFVSVLFTFVVISTDVSFQKILCGRYEVTNENSLIKEINILENRLQIETDSDYLVESETED</sequence>
<dbReference type="Proteomes" id="UP000571018">
    <property type="component" value="Unassembled WGS sequence"/>
</dbReference>
<dbReference type="RefSeq" id="WP_218931417.1">
    <property type="nucleotide sequence ID" value="NZ_JACAOA010000021.1"/>
</dbReference>
<accession>A0A839A7M5</accession>
<dbReference type="EMBL" id="JACAOA010000021">
    <property type="protein sequence ID" value="MBA5729728.1"/>
    <property type="molecule type" value="Genomic_DNA"/>
</dbReference>
<evidence type="ECO:0000313" key="1">
    <source>
        <dbReference type="EMBL" id="MBA5729728.1"/>
    </source>
</evidence>
<name>A0A839A7M5_9LACT</name>
<keyword evidence="2" id="KW-1185">Reference proteome</keyword>